<dbReference type="SMART" id="SM00244">
    <property type="entry name" value="PHB"/>
    <property type="match status" value="1"/>
</dbReference>
<reference evidence="8" key="1">
    <citation type="submission" date="2019-04" db="EMBL/GenBank/DDBJ databases">
        <authorList>
            <person name="Brambilla D."/>
        </authorList>
    </citation>
    <scope>NUCLEOTIDE SEQUENCE</scope>
    <source>
        <strain evidence="8">BAL1</strain>
    </source>
</reference>
<accession>A0A486XLE4</accession>
<dbReference type="InterPro" id="IPR001107">
    <property type="entry name" value="Band_7"/>
</dbReference>
<gene>
    <name evidence="8" type="ORF">BAL341_873</name>
</gene>
<evidence type="ECO:0000313" key="8">
    <source>
        <dbReference type="EMBL" id="VHO02531.1"/>
    </source>
</evidence>
<evidence type="ECO:0000256" key="2">
    <source>
        <dbReference type="ARBA" id="ARBA00007862"/>
    </source>
</evidence>
<dbReference type="SUPFAM" id="SSF117892">
    <property type="entry name" value="Band 7/SPFH domain"/>
    <property type="match status" value="1"/>
</dbReference>
<keyword evidence="4" id="KW-1133">Transmembrane helix</keyword>
<dbReference type="PANTHER" id="PTHR42911:SF1">
    <property type="entry name" value="MODULATOR OF FTSH PROTEASE HFLC"/>
    <property type="match status" value="1"/>
</dbReference>
<dbReference type="PIRSF" id="PIRSF005651">
    <property type="entry name" value="HflC"/>
    <property type="match status" value="1"/>
</dbReference>
<dbReference type="CDD" id="cd03405">
    <property type="entry name" value="SPFH_HflC"/>
    <property type="match status" value="1"/>
</dbReference>
<name>A0A486XLE4_9GAMM</name>
<evidence type="ECO:0000256" key="3">
    <source>
        <dbReference type="ARBA" id="ARBA00022692"/>
    </source>
</evidence>
<comment type="function">
    <text evidence="6">HflC and HflK could regulate a protease.</text>
</comment>
<feature type="domain" description="Band 7" evidence="7">
    <location>
        <begin position="18"/>
        <end position="188"/>
    </location>
</feature>
<dbReference type="Gene3D" id="3.30.479.30">
    <property type="entry name" value="Band 7 domain"/>
    <property type="match status" value="1"/>
</dbReference>
<dbReference type="NCBIfam" id="TIGR01932">
    <property type="entry name" value="hflC"/>
    <property type="match status" value="2"/>
</dbReference>
<evidence type="ECO:0000256" key="1">
    <source>
        <dbReference type="ARBA" id="ARBA00004167"/>
    </source>
</evidence>
<evidence type="ECO:0000256" key="6">
    <source>
        <dbReference type="PIRNR" id="PIRNR005651"/>
    </source>
</evidence>
<proteinExistence type="inferred from homology"/>
<evidence type="ECO:0000256" key="5">
    <source>
        <dbReference type="ARBA" id="ARBA00023136"/>
    </source>
</evidence>
<evidence type="ECO:0000256" key="4">
    <source>
        <dbReference type="ARBA" id="ARBA00022989"/>
    </source>
</evidence>
<organism evidence="8">
    <name type="scientific">Rheinheimera sp. BAL341</name>
    <dbReference type="NCBI Taxonomy" id="1708203"/>
    <lineage>
        <taxon>Bacteria</taxon>
        <taxon>Pseudomonadati</taxon>
        <taxon>Pseudomonadota</taxon>
        <taxon>Gammaproteobacteria</taxon>
        <taxon>Chromatiales</taxon>
        <taxon>Chromatiaceae</taxon>
        <taxon>Rheinheimera</taxon>
    </lineage>
</organism>
<dbReference type="PANTHER" id="PTHR42911">
    <property type="entry name" value="MODULATOR OF FTSH PROTEASE HFLC"/>
    <property type="match status" value="1"/>
</dbReference>
<comment type="subcellular location">
    <subcellularLocation>
        <location evidence="1">Membrane</location>
        <topology evidence="1">Single-pass membrane protein</topology>
    </subcellularLocation>
</comment>
<dbReference type="InterPro" id="IPR036013">
    <property type="entry name" value="Band_7/SPFH_dom_sf"/>
</dbReference>
<comment type="similarity">
    <text evidence="2 6">Belongs to the band 7/mec-2 family. HflC subfamily.</text>
</comment>
<dbReference type="AlphaFoldDB" id="A0A486XLE4"/>
<sequence>MKNFTVAIIVVISFIVLSALFVVPEGQRAIVIQFGKIQEDSEDKVKIFSPGLHFKLPFIEDVKMFDARVQTLDDPADRFVTAEKKDLLVDSYVKWRIKDFGAYYVATRGGNRAQAEERLKGIINNGLRSEFGARTIQEIVSGERTQLMQGALSQVATSAGEFGIEIIDVRVKQINLPNEISNSIFARMRAERQAVAREHRSKGMEEAEIIRADVDARVTVMLADAERNSRSVRGEGDATAANIYAETYNKNAEFYSFIRSMEAYKNSFNSKDDILVVQPDNDFFKYMKSDKVQN</sequence>
<dbReference type="InterPro" id="IPR010200">
    <property type="entry name" value="HflC"/>
</dbReference>
<evidence type="ECO:0000259" key="7">
    <source>
        <dbReference type="SMART" id="SM00244"/>
    </source>
</evidence>
<keyword evidence="5" id="KW-0472">Membrane</keyword>
<keyword evidence="3" id="KW-0812">Transmembrane</keyword>
<protein>
    <recommendedName>
        <fullName evidence="6">Protein HflC</fullName>
    </recommendedName>
</protein>
<dbReference type="Pfam" id="PF01145">
    <property type="entry name" value="Band_7"/>
    <property type="match status" value="1"/>
</dbReference>
<dbReference type="GO" id="GO:0016020">
    <property type="term" value="C:membrane"/>
    <property type="evidence" value="ECO:0007669"/>
    <property type="project" value="UniProtKB-SubCell"/>
</dbReference>
<dbReference type="EMBL" id="CAAJGR010000072">
    <property type="protein sequence ID" value="VHO02531.1"/>
    <property type="molecule type" value="Genomic_DNA"/>
</dbReference>